<organism evidence="1 2">
    <name type="scientific">Lactobacillus phage Lb</name>
    <dbReference type="NCBI Taxonomy" id="2048517"/>
    <lineage>
        <taxon>Viruses</taxon>
        <taxon>Duplodnaviria</taxon>
        <taxon>Heunggongvirae</taxon>
        <taxon>Uroviricota</taxon>
        <taxon>Caudoviricetes</taxon>
        <taxon>Heilongjiangvirus</taxon>
        <taxon>Heilongjiangvirus Lb</taxon>
    </lineage>
</organism>
<sequence length="114" mass="13003">MAKLMTMEEWKKQATTKDTAPLDMNVFEPMLNGKPLEFTDRGITYSVPIGLDVKYIIEAMAELINENINEQDKTVSGSNRLLAVKFAHNYCQQHEIEVNNDGRDKRQDSSQPVN</sequence>
<proteinExistence type="predicted"/>
<evidence type="ECO:0000313" key="1">
    <source>
        <dbReference type="EMBL" id="ATN94185.1"/>
    </source>
</evidence>
<gene>
    <name evidence="1" type="ORF">Lb_21</name>
</gene>
<protein>
    <submittedName>
        <fullName evidence="1">Uncharacterized protein</fullName>
    </submittedName>
</protein>
<keyword evidence="2" id="KW-1185">Reference proteome</keyword>
<reference evidence="1 2" key="1">
    <citation type="submission" date="2017-09" db="EMBL/GenBank/DDBJ databases">
        <title>Genome sequence and analysis of a bacteriophage of Lactobacillus brevis.</title>
        <authorList>
            <person name="Yu M."/>
            <person name="Qi R."/>
            <person name="Jiang X."/>
            <person name="Tang T."/>
            <person name="Qiao X."/>
            <person name="Jiang Y."/>
            <person name="Tang L."/>
            <person name="Wang L."/>
            <person name="Xu Y."/>
            <person name="Li Y."/>
        </authorList>
    </citation>
    <scope>NUCLEOTIDE SEQUENCE [LARGE SCALE GENOMIC DNA]</scope>
</reference>
<accession>A0A2Z2U827</accession>
<name>A0A2Z2U827_9CAUD</name>
<evidence type="ECO:0000313" key="2">
    <source>
        <dbReference type="Proteomes" id="UP000260452"/>
    </source>
</evidence>
<dbReference type="Proteomes" id="UP000260452">
    <property type="component" value="Genome"/>
</dbReference>
<dbReference type="EMBL" id="MG020111">
    <property type="protein sequence ID" value="ATN94185.1"/>
    <property type="molecule type" value="Genomic_DNA"/>
</dbReference>